<dbReference type="GeneID" id="67182273"/>
<dbReference type="PANTHER" id="PTHR41260">
    <property type="entry name" value="PROTEIN ECSC"/>
    <property type="match status" value="1"/>
</dbReference>
<sequence>MSDNTLTRLSPADQQRLAQAHQLLESPGLAARFSDKLGSPIEAGLRRLPTGWREKVNNLTQYALKKALKAAISSMGEGTGKPPSPRLHKLAVATSGGVGGVFGLSALALELPVSTTLILRAIADIARSEGEDLHHPDSQLACLTVFALGGSGASDDGADSGYFAVRAALAQSVSQAAEHLASRGLTQEGAPVLVKLITSVAQRFSVQVSQKVAAQAIPAIGAVGGATINTLFIDHYQRMAKGHFAIRALEREYGAEAVKAAYLALPD</sequence>
<dbReference type="AlphaFoldDB" id="E1SUD4"/>
<dbReference type="EMBL" id="CP002209">
    <property type="protein sequence ID" value="ADN76267.1"/>
    <property type="molecule type" value="Genomic_DNA"/>
</dbReference>
<dbReference type="Pfam" id="PF12787">
    <property type="entry name" value="EcsC"/>
    <property type="match status" value="1"/>
</dbReference>
<dbReference type="OrthoDB" id="1238772at2"/>
<dbReference type="PANTHER" id="PTHR41260:SF1">
    <property type="entry name" value="PROTEIN ECSC"/>
    <property type="match status" value="1"/>
</dbReference>
<dbReference type="STRING" id="550540.Fbal_2064"/>
<evidence type="ECO:0000313" key="1">
    <source>
        <dbReference type="EMBL" id="ADN76267.1"/>
    </source>
</evidence>
<organism evidence="1 2">
    <name type="scientific">Ferrimonas balearica (strain DSM 9799 / CCM 4581 / KCTC 23876 / PAT)</name>
    <dbReference type="NCBI Taxonomy" id="550540"/>
    <lineage>
        <taxon>Bacteria</taxon>
        <taxon>Pseudomonadati</taxon>
        <taxon>Pseudomonadota</taxon>
        <taxon>Gammaproteobacteria</taxon>
        <taxon>Alteromonadales</taxon>
        <taxon>Ferrimonadaceae</taxon>
        <taxon>Ferrimonas</taxon>
    </lineage>
</organism>
<keyword evidence="2" id="KW-1185">Reference proteome</keyword>
<dbReference type="Proteomes" id="UP000006683">
    <property type="component" value="Chromosome"/>
</dbReference>
<dbReference type="eggNOG" id="ENOG502Z7KX">
    <property type="taxonomic scope" value="Bacteria"/>
</dbReference>
<dbReference type="HOGENOM" id="CLU_087250_0_0_6"/>
<accession>E1SUD4</accession>
<reference evidence="1 2" key="1">
    <citation type="journal article" date="2010" name="Stand. Genomic Sci.">
        <title>Complete genome sequence of Ferrimonas balearica type strain (PAT).</title>
        <authorList>
            <person name="Nolan M."/>
            <person name="Sikorski J."/>
            <person name="Davenport K."/>
            <person name="Lucas S."/>
            <person name="Glavina Del Rio T."/>
            <person name="Tice H."/>
            <person name="Cheng J."/>
            <person name="Goodwin L."/>
            <person name="Pitluck S."/>
            <person name="Liolios K."/>
            <person name="Ivanova N."/>
            <person name="Mavromatis K."/>
            <person name="Ovchinnikova G."/>
            <person name="Pati A."/>
            <person name="Chen A."/>
            <person name="Palaniappan K."/>
            <person name="Land M."/>
            <person name="Hauser L."/>
            <person name="Chang Y."/>
            <person name="Jeffries C."/>
            <person name="Tapia R."/>
            <person name="Brettin T."/>
            <person name="Detter J."/>
            <person name="Han C."/>
            <person name="Yasawong M."/>
            <person name="Rohde M."/>
            <person name="Tindall B."/>
            <person name="Goker M."/>
            <person name="Woyke T."/>
            <person name="Bristow J."/>
            <person name="Eisen J."/>
            <person name="Markowitz V."/>
            <person name="Hugenholtz P."/>
            <person name="Kyrpides N."/>
            <person name="Klenk H."/>
            <person name="Lapidus A."/>
        </authorList>
    </citation>
    <scope>NUCLEOTIDE SEQUENCE [LARGE SCALE GENOMIC DNA]</scope>
    <source>
        <strain evidence="2">DSM 9799 / CCM 4581 / KCTC 23876 / PAT</strain>
    </source>
</reference>
<gene>
    <name evidence="1" type="ordered locus">Fbal_2064</name>
</gene>
<evidence type="ECO:0000313" key="2">
    <source>
        <dbReference type="Proteomes" id="UP000006683"/>
    </source>
</evidence>
<dbReference type="KEGG" id="fbl:Fbal_2064"/>
<dbReference type="InterPro" id="IPR024787">
    <property type="entry name" value="EcsC"/>
</dbReference>
<dbReference type="RefSeq" id="WP_013345573.1">
    <property type="nucleotide sequence ID" value="NC_014541.1"/>
</dbReference>
<proteinExistence type="predicted"/>
<evidence type="ECO:0008006" key="3">
    <source>
        <dbReference type="Google" id="ProtNLM"/>
    </source>
</evidence>
<protein>
    <recommendedName>
        <fullName evidence="3">Peptidase</fullName>
    </recommendedName>
</protein>
<name>E1SUD4_FERBD</name>